<dbReference type="SMART" id="SM00134">
    <property type="entry name" value="LU"/>
    <property type="match status" value="1"/>
</dbReference>
<proteinExistence type="predicted"/>
<reference evidence="6 7" key="1">
    <citation type="submission" date="2022-05" db="EMBL/GenBank/DDBJ databases">
        <authorList>
            <consortium name="Genoscope - CEA"/>
            <person name="William W."/>
        </authorList>
    </citation>
    <scope>NUCLEOTIDE SEQUENCE [LARGE SCALE GENOMIC DNA]</scope>
</reference>
<dbReference type="InterPro" id="IPR016054">
    <property type="entry name" value="LY6_UPA_recep-like"/>
</dbReference>
<feature type="transmembrane region" description="Helical" evidence="4">
    <location>
        <begin position="204"/>
        <end position="223"/>
    </location>
</feature>
<evidence type="ECO:0000256" key="1">
    <source>
        <dbReference type="ARBA" id="ARBA00022729"/>
    </source>
</evidence>
<keyword evidence="4" id="KW-0472">Membrane</keyword>
<keyword evidence="4" id="KW-0812">Transmembrane</keyword>
<dbReference type="Proteomes" id="UP001159405">
    <property type="component" value="Unassembled WGS sequence"/>
</dbReference>
<evidence type="ECO:0000256" key="3">
    <source>
        <dbReference type="SAM" id="MobiDB-lite"/>
    </source>
</evidence>
<protein>
    <recommendedName>
        <fullName evidence="5">UPAR/Ly6 domain-containing protein</fullName>
    </recommendedName>
</protein>
<evidence type="ECO:0000256" key="2">
    <source>
        <dbReference type="ARBA" id="ARBA00023157"/>
    </source>
</evidence>
<sequence>MKPACQFNRGHGIHDEPDSSPSPQPVESNYEDSNESEDEDDDIEFSVSDESDVNDGVEDEVRLHSFDELQLPSEALFLVGHRTSLAEPSDLEILIKSDYIVGLDSLNGKGHGIKCYQCESRKSWDECVPGNNTECATGLDSCVKFEGHVEFQGETHEYVYKGCALKSRCNDEACEILEKVYSLYNIKIKKCDVSCCQSDLCNGAKVPIVSGFLFLACAYVAFFS</sequence>
<dbReference type="InterPro" id="IPR045860">
    <property type="entry name" value="Snake_toxin-like_sf"/>
</dbReference>
<keyword evidence="2" id="KW-1015">Disulfide bond</keyword>
<name>A0ABN8PZW1_9CNID</name>
<keyword evidence="1" id="KW-0732">Signal</keyword>
<dbReference type="Pfam" id="PF00021">
    <property type="entry name" value="UPAR_LY6"/>
    <property type="match status" value="1"/>
</dbReference>
<keyword evidence="4" id="KW-1133">Transmembrane helix</keyword>
<comment type="caution">
    <text evidence="6">The sequence shown here is derived from an EMBL/GenBank/DDBJ whole genome shotgun (WGS) entry which is preliminary data.</text>
</comment>
<dbReference type="Gene3D" id="2.10.60.10">
    <property type="entry name" value="CD59"/>
    <property type="match status" value="1"/>
</dbReference>
<evidence type="ECO:0000313" key="7">
    <source>
        <dbReference type="Proteomes" id="UP001159405"/>
    </source>
</evidence>
<dbReference type="PANTHER" id="PTHR10036">
    <property type="entry name" value="CD59 GLYCOPROTEIN"/>
    <property type="match status" value="1"/>
</dbReference>
<evidence type="ECO:0000256" key="4">
    <source>
        <dbReference type="SAM" id="Phobius"/>
    </source>
</evidence>
<dbReference type="SUPFAM" id="SSF57302">
    <property type="entry name" value="Snake toxin-like"/>
    <property type="match status" value="1"/>
</dbReference>
<evidence type="ECO:0000259" key="5">
    <source>
        <dbReference type="SMART" id="SM00134"/>
    </source>
</evidence>
<gene>
    <name evidence="6" type="ORF">PLOB_00049973</name>
</gene>
<accession>A0ABN8PZW1</accession>
<evidence type="ECO:0000313" key="6">
    <source>
        <dbReference type="EMBL" id="CAH3154339.1"/>
    </source>
</evidence>
<keyword evidence="7" id="KW-1185">Reference proteome</keyword>
<feature type="domain" description="UPAR/Ly6" evidence="5">
    <location>
        <begin position="113"/>
        <end position="210"/>
    </location>
</feature>
<feature type="region of interest" description="Disordered" evidence="3">
    <location>
        <begin position="1"/>
        <end position="56"/>
    </location>
</feature>
<organism evidence="6 7">
    <name type="scientific">Porites lobata</name>
    <dbReference type="NCBI Taxonomy" id="104759"/>
    <lineage>
        <taxon>Eukaryota</taxon>
        <taxon>Metazoa</taxon>
        <taxon>Cnidaria</taxon>
        <taxon>Anthozoa</taxon>
        <taxon>Hexacorallia</taxon>
        <taxon>Scleractinia</taxon>
        <taxon>Fungiina</taxon>
        <taxon>Poritidae</taxon>
        <taxon>Porites</taxon>
    </lineage>
</organism>
<dbReference type="EMBL" id="CALNXK010000098">
    <property type="protein sequence ID" value="CAH3154339.1"/>
    <property type="molecule type" value="Genomic_DNA"/>
</dbReference>
<feature type="compositionally biased region" description="Acidic residues" evidence="3">
    <location>
        <begin position="29"/>
        <end position="56"/>
    </location>
</feature>